<dbReference type="SMART" id="SM00408">
    <property type="entry name" value="IGc2"/>
    <property type="match status" value="4"/>
</dbReference>
<organism evidence="16 17">
    <name type="scientific">Laticauda laticaudata</name>
    <name type="common">Blue-ringed sea krait</name>
    <name type="synonym">Blue-lipped sea krait</name>
    <dbReference type="NCBI Taxonomy" id="8630"/>
    <lineage>
        <taxon>Eukaryota</taxon>
        <taxon>Metazoa</taxon>
        <taxon>Chordata</taxon>
        <taxon>Craniata</taxon>
        <taxon>Vertebrata</taxon>
        <taxon>Euteleostomi</taxon>
        <taxon>Lepidosauria</taxon>
        <taxon>Squamata</taxon>
        <taxon>Bifurcata</taxon>
        <taxon>Unidentata</taxon>
        <taxon>Episquamata</taxon>
        <taxon>Toxicofera</taxon>
        <taxon>Serpentes</taxon>
        <taxon>Colubroidea</taxon>
        <taxon>Elapidae</taxon>
        <taxon>Laticaudinae</taxon>
        <taxon>Laticauda</taxon>
    </lineage>
</organism>
<dbReference type="Pfam" id="PF13927">
    <property type="entry name" value="Ig_3"/>
    <property type="match status" value="3"/>
</dbReference>
<dbReference type="InterPro" id="IPR003599">
    <property type="entry name" value="Ig_sub"/>
</dbReference>
<dbReference type="FunFam" id="2.60.40.10:FF:000189">
    <property type="entry name" value="Neogenin isoform 3"/>
    <property type="match status" value="1"/>
</dbReference>
<dbReference type="GO" id="GO:0098609">
    <property type="term" value="P:cell-cell adhesion"/>
    <property type="evidence" value="ECO:0007669"/>
    <property type="project" value="TreeGrafter"/>
</dbReference>
<evidence type="ECO:0000313" key="16">
    <source>
        <dbReference type="Ensembl" id="ENSLLTP00000022871.1"/>
    </source>
</evidence>
<dbReference type="InterPro" id="IPR013098">
    <property type="entry name" value="Ig_I-set"/>
</dbReference>
<dbReference type="GO" id="GO:0016020">
    <property type="term" value="C:membrane"/>
    <property type="evidence" value="ECO:0007669"/>
    <property type="project" value="UniProtKB-SubCell"/>
</dbReference>
<dbReference type="FunFam" id="2.60.40.10:FF:000930">
    <property type="entry name" value="immunoglobulin superfamily DCC subclass member 3"/>
    <property type="match status" value="1"/>
</dbReference>
<dbReference type="CDD" id="cd00063">
    <property type="entry name" value="FN3"/>
    <property type="match status" value="1"/>
</dbReference>
<dbReference type="SUPFAM" id="SSF49265">
    <property type="entry name" value="Fibronectin type III"/>
    <property type="match status" value="1"/>
</dbReference>
<dbReference type="AlphaFoldDB" id="A0A8C5SUL2"/>
<keyword evidence="4" id="KW-0732">Signal</keyword>
<evidence type="ECO:0000256" key="5">
    <source>
        <dbReference type="ARBA" id="ARBA00022737"/>
    </source>
</evidence>
<dbReference type="Pfam" id="PF00041">
    <property type="entry name" value="fn3"/>
    <property type="match status" value="1"/>
</dbReference>
<evidence type="ECO:0000256" key="4">
    <source>
        <dbReference type="ARBA" id="ARBA00022729"/>
    </source>
</evidence>
<evidence type="ECO:0000256" key="3">
    <source>
        <dbReference type="ARBA" id="ARBA00022692"/>
    </source>
</evidence>
<accession>A0A8C5SUL2</accession>
<feature type="domain" description="Ig-like" evidence="14">
    <location>
        <begin position="142"/>
        <end position="229"/>
    </location>
</feature>
<evidence type="ECO:0000256" key="13">
    <source>
        <dbReference type="SAM" id="MobiDB-lite"/>
    </source>
</evidence>
<evidence type="ECO:0000256" key="7">
    <source>
        <dbReference type="ARBA" id="ARBA00023136"/>
    </source>
</evidence>
<feature type="domain" description="Ig-like" evidence="14">
    <location>
        <begin position="235"/>
        <end position="324"/>
    </location>
</feature>
<dbReference type="InterPro" id="IPR036179">
    <property type="entry name" value="Ig-like_dom_sf"/>
</dbReference>
<feature type="domain" description="Ig-like" evidence="14">
    <location>
        <begin position="31"/>
        <end position="137"/>
    </location>
</feature>
<evidence type="ECO:0000256" key="8">
    <source>
        <dbReference type="ARBA" id="ARBA00023157"/>
    </source>
</evidence>
<reference evidence="16" key="1">
    <citation type="submission" date="2025-08" db="UniProtKB">
        <authorList>
            <consortium name="Ensembl"/>
        </authorList>
    </citation>
    <scope>IDENTIFICATION</scope>
</reference>
<dbReference type="Pfam" id="PF07679">
    <property type="entry name" value="I-set"/>
    <property type="match status" value="1"/>
</dbReference>
<dbReference type="Proteomes" id="UP000694406">
    <property type="component" value="Unplaced"/>
</dbReference>
<protein>
    <recommendedName>
        <fullName evidence="11">Immunoglobulin superfamily DCC subclass member 3</fullName>
    </recommendedName>
    <alternativeName>
        <fullName evidence="12">Putative neuronal cell adhesion molecule</fullName>
    </alternativeName>
</protein>
<sequence length="631" mass="69060">SFVPRSKQRKPPFTSPDPGILFHGGLLRPPPQLLSRELSFVLEPSDVIAVRDRPLILHCQVKGEAPIHITWYRDGVALSNDSHTTLSANGSLRLDSVHRRPRGGSAKEDTTNSSAGEYSCTAQNCYGLLVSRKARIQIATLSKFHMHPESMSVEEGGVARFQCLIQGVPEATITWEHNRTALLTEDYRFTLLPAGILQITGVRQSDVGTYRCMARNIANTRYSQEAALSISMSVPKVFKEPVILSGPQNLTITIHQTAILECIATGNPRPIVSWSRLDGRSIGVEGIQVLGTGNLMISDVSVKHAGVYVCAANRPGTRVRRTAQGILMVQAPPEFVQWPQSLSKTPGTSAIFTCVAQGVPEPHLVWLKNGKVLVPGDNIKLTHNNSTLMIQGITSNDEAIYQCIAENSAGTNQASARLAVALSKELPSSPERVQAVALSTTSIRVSWQEPSQEVTESIIGYVLHFRKAGESDSHELQEAVSKNTFHHVFGNLEPFTTYSIYVKAYSPLGASQDSQPILATTLGSTVALNSWRGCPLELLPAGSLLPTEPAASYEIRLVAFNSHGDGNSSRRFVSLQDDPEWLALDSFYFLRPPFLHFLLSALPSFIPSFSFPSPFLSLSSFLPRSVWIKCW</sequence>
<keyword evidence="7" id="KW-0472">Membrane</keyword>
<dbReference type="InterPro" id="IPR007110">
    <property type="entry name" value="Ig-like_dom"/>
</dbReference>
<dbReference type="Ensembl" id="ENSLLTT00000023721.1">
    <property type="protein sequence ID" value="ENSLLTP00000022871.1"/>
    <property type="gene ID" value="ENSLLTG00000016964.1"/>
</dbReference>
<evidence type="ECO:0000259" key="14">
    <source>
        <dbReference type="PROSITE" id="PS50835"/>
    </source>
</evidence>
<feature type="domain" description="Fibronectin type-III" evidence="15">
    <location>
        <begin position="429"/>
        <end position="524"/>
    </location>
</feature>
<evidence type="ECO:0000313" key="17">
    <source>
        <dbReference type="Proteomes" id="UP000694406"/>
    </source>
</evidence>
<keyword evidence="9" id="KW-0325">Glycoprotein</keyword>
<keyword evidence="10" id="KW-0393">Immunoglobulin domain</keyword>
<evidence type="ECO:0000259" key="15">
    <source>
        <dbReference type="PROSITE" id="PS50853"/>
    </source>
</evidence>
<reference evidence="16" key="2">
    <citation type="submission" date="2025-09" db="UniProtKB">
        <authorList>
            <consortium name="Ensembl"/>
        </authorList>
    </citation>
    <scope>IDENTIFICATION</scope>
</reference>
<keyword evidence="5" id="KW-0677">Repeat</keyword>
<dbReference type="FunFam" id="2.60.40.10:FF:000299">
    <property type="entry name" value="protogenin isoform X2"/>
    <property type="match status" value="1"/>
</dbReference>
<dbReference type="PROSITE" id="PS50835">
    <property type="entry name" value="IG_LIKE"/>
    <property type="match status" value="4"/>
</dbReference>
<dbReference type="PROSITE" id="PS50853">
    <property type="entry name" value="FN3"/>
    <property type="match status" value="1"/>
</dbReference>
<evidence type="ECO:0000256" key="2">
    <source>
        <dbReference type="ARBA" id="ARBA00009588"/>
    </source>
</evidence>
<dbReference type="InterPro" id="IPR003961">
    <property type="entry name" value="FN3_dom"/>
</dbReference>
<keyword evidence="17" id="KW-1185">Reference proteome</keyword>
<dbReference type="FunFam" id="2.60.40.10:FF:000577">
    <property type="entry name" value="immunoglobulin superfamily DCC subclass member 3"/>
    <property type="match status" value="1"/>
</dbReference>
<dbReference type="PANTHER" id="PTHR44170">
    <property type="entry name" value="PROTEIN SIDEKICK"/>
    <property type="match status" value="1"/>
</dbReference>
<feature type="region of interest" description="Disordered" evidence="13">
    <location>
        <begin position="95"/>
        <end position="115"/>
    </location>
</feature>
<dbReference type="PANTHER" id="PTHR44170:SF40">
    <property type="entry name" value="IMMUNOGLOBULIN SUPERFAMILY DCC SUBCLASS MEMBER 3 ISOFORM X1-RELATED"/>
    <property type="match status" value="1"/>
</dbReference>
<proteinExistence type="inferred from homology"/>
<keyword evidence="8" id="KW-1015">Disulfide bond</keyword>
<keyword evidence="6" id="KW-1133">Transmembrane helix</keyword>
<dbReference type="InterPro" id="IPR003598">
    <property type="entry name" value="Ig_sub2"/>
</dbReference>
<evidence type="ECO:0000256" key="11">
    <source>
        <dbReference type="ARBA" id="ARBA00067436"/>
    </source>
</evidence>
<keyword evidence="3" id="KW-0812">Transmembrane</keyword>
<dbReference type="SUPFAM" id="SSF48726">
    <property type="entry name" value="Immunoglobulin"/>
    <property type="match status" value="4"/>
</dbReference>
<evidence type="ECO:0000256" key="12">
    <source>
        <dbReference type="ARBA" id="ARBA00076721"/>
    </source>
</evidence>
<dbReference type="Gene3D" id="2.60.40.10">
    <property type="entry name" value="Immunoglobulins"/>
    <property type="match status" value="5"/>
</dbReference>
<dbReference type="SMART" id="SM00409">
    <property type="entry name" value="IG"/>
    <property type="match status" value="4"/>
</dbReference>
<dbReference type="InterPro" id="IPR013783">
    <property type="entry name" value="Ig-like_fold"/>
</dbReference>
<evidence type="ECO:0000256" key="6">
    <source>
        <dbReference type="ARBA" id="ARBA00022989"/>
    </source>
</evidence>
<comment type="similarity">
    <text evidence="2">Belongs to the immunoglobulin superfamily. DCC family.</text>
</comment>
<dbReference type="SMART" id="SM00060">
    <property type="entry name" value="FN3"/>
    <property type="match status" value="1"/>
</dbReference>
<dbReference type="GeneTree" id="ENSGT00940000156969"/>
<evidence type="ECO:0000256" key="1">
    <source>
        <dbReference type="ARBA" id="ARBA00004167"/>
    </source>
</evidence>
<feature type="region of interest" description="Disordered" evidence="13">
    <location>
        <begin position="1"/>
        <end position="23"/>
    </location>
</feature>
<evidence type="ECO:0000256" key="9">
    <source>
        <dbReference type="ARBA" id="ARBA00023180"/>
    </source>
</evidence>
<comment type="subcellular location">
    <subcellularLocation>
        <location evidence="1">Membrane</location>
        <topology evidence="1">Single-pass membrane protein</topology>
    </subcellularLocation>
</comment>
<evidence type="ECO:0000256" key="10">
    <source>
        <dbReference type="ARBA" id="ARBA00023319"/>
    </source>
</evidence>
<feature type="domain" description="Ig-like" evidence="14">
    <location>
        <begin position="333"/>
        <end position="419"/>
    </location>
</feature>
<dbReference type="InterPro" id="IPR036116">
    <property type="entry name" value="FN3_sf"/>
</dbReference>
<feature type="compositionally biased region" description="Basic residues" evidence="13">
    <location>
        <begin position="1"/>
        <end position="10"/>
    </location>
</feature>
<name>A0A8C5SUL2_LATLA</name>